<sequence length="195" mass="22824">MPTATFENLKPEKQDQIFVALINEFSKHRLMEAQVARIIKDCGIARGSFYKYFADLNDSYEYALKRVLTAVHFDILHLIENEPNNSLAAFYEATRAFIDKLSNSKYREFYRKYVLYNQYELKHTEYDYRHMPSEHLILKVNGHEVSDKETVVVTYKWATKAAHEVIKAVLEGHDATQELQDYQKLLHVLNAGLSK</sequence>
<dbReference type="EMBL" id="CP032626">
    <property type="protein sequence ID" value="AYF92114.1"/>
    <property type="molecule type" value="Genomic_DNA"/>
</dbReference>
<dbReference type="OrthoDB" id="9812484at2"/>
<dbReference type="InterPro" id="IPR009057">
    <property type="entry name" value="Homeodomain-like_sf"/>
</dbReference>
<dbReference type="PROSITE" id="PS50977">
    <property type="entry name" value="HTH_TETR_2"/>
    <property type="match status" value="1"/>
</dbReference>
<dbReference type="GO" id="GO:0003677">
    <property type="term" value="F:DNA binding"/>
    <property type="evidence" value="ECO:0007669"/>
    <property type="project" value="UniProtKB-UniRule"/>
</dbReference>
<dbReference type="InterPro" id="IPR001647">
    <property type="entry name" value="HTH_TetR"/>
</dbReference>
<feature type="DNA-binding region" description="H-T-H motif" evidence="2">
    <location>
        <begin position="34"/>
        <end position="53"/>
    </location>
</feature>
<evidence type="ECO:0000256" key="2">
    <source>
        <dbReference type="PROSITE-ProRule" id="PRU00335"/>
    </source>
</evidence>
<dbReference type="Proteomes" id="UP000272003">
    <property type="component" value="Chromosome"/>
</dbReference>
<evidence type="ECO:0000313" key="4">
    <source>
        <dbReference type="EMBL" id="AYF92114.1"/>
    </source>
</evidence>
<name>A0A387AN70_9LACO</name>
<reference evidence="4 5" key="1">
    <citation type="submission" date="2018-09" db="EMBL/GenBank/DDBJ databases">
        <title>Genome sequencing of strain BHWM-4.</title>
        <authorList>
            <person name="Heo J."/>
            <person name="Kim S.-J."/>
            <person name="Kwon S.-W."/>
        </authorList>
    </citation>
    <scope>NUCLEOTIDE SEQUENCE [LARGE SCALE GENOMIC DNA]</scope>
    <source>
        <strain evidence="4 5">BHWM-4</strain>
    </source>
</reference>
<dbReference type="Gene3D" id="1.10.357.10">
    <property type="entry name" value="Tetracycline Repressor, domain 2"/>
    <property type="match status" value="1"/>
</dbReference>
<organism evidence="4 5">
    <name type="scientific">Apilactobacillus bombintestini</name>
    <dbReference type="NCBI Taxonomy" id="2419772"/>
    <lineage>
        <taxon>Bacteria</taxon>
        <taxon>Bacillati</taxon>
        <taxon>Bacillota</taxon>
        <taxon>Bacilli</taxon>
        <taxon>Lactobacillales</taxon>
        <taxon>Lactobacillaceae</taxon>
        <taxon>Apilactobacillus</taxon>
    </lineage>
</organism>
<evidence type="ECO:0000259" key="3">
    <source>
        <dbReference type="PROSITE" id="PS50977"/>
    </source>
</evidence>
<dbReference type="AlphaFoldDB" id="A0A387AN70"/>
<proteinExistence type="predicted"/>
<keyword evidence="1 2" id="KW-0238">DNA-binding</keyword>
<evidence type="ECO:0000313" key="5">
    <source>
        <dbReference type="Proteomes" id="UP000272003"/>
    </source>
</evidence>
<gene>
    <name evidence="4" type="ORF">D7I45_00730</name>
</gene>
<keyword evidence="5" id="KW-1185">Reference proteome</keyword>
<dbReference type="KEGG" id="abom:D7I45_00730"/>
<dbReference type="RefSeq" id="WP_120783888.1">
    <property type="nucleotide sequence ID" value="NZ_CP032626.1"/>
</dbReference>
<protein>
    <submittedName>
        <fullName evidence="4">TetR/AcrR family transcriptional regulator</fullName>
    </submittedName>
</protein>
<dbReference type="SUPFAM" id="SSF46689">
    <property type="entry name" value="Homeodomain-like"/>
    <property type="match status" value="1"/>
</dbReference>
<feature type="domain" description="HTH tetR-type" evidence="3">
    <location>
        <begin position="11"/>
        <end position="71"/>
    </location>
</feature>
<accession>A0A387AN70</accession>
<evidence type="ECO:0000256" key="1">
    <source>
        <dbReference type="ARBA" id="ARBA00023125"/>
    </source>
</evidence>